<dbReference type="STRING" id="388280.SAMN04488057_103240"/>
<feature type="transmembrane region" description="Helical" evidence="5">
    <location>
        <begin position="186"/>
        <end position="204"/>
    </location>
</feature>
<dbReference type="OrthoDB" id="764811at2"/>
<sequence length="205" mass="23910">MNDLDEVRKHSKRKESEIVLLLRQGDKSAFDELYQRYVDKMLGFADTFLGDPDESEEVVQVIFVNIWEKRKQLDPGKNIGAYLFRSLKNQILNHLRNISRHCQLTAIPVESQMDGADILRQICVQESKLQVMSSIGEMPEVQQRVFLLSRVEGMSNREIAKKLKLSVRTIEHHLYLGKKFFKGKNLDKLVFIFCFGIYNLVIMLF</sequence>
<keyword evidence="9" id="KW-1185">Reference proteome</keyword>
<evidence type="ECO:0000313" key="9">
    <source>
        <dbReference type="Proteomes" id="UP000184513"/>
    </source>
</evidence>
<evidence type="ECO:0000259" key="7">
    <source>
        <dbReference type="Pfam" id="PF08281"/>
    </source>
</evidence>
<dbReference type="NCBIfam" id="TIGR02985">
    <property type="entry name" value="Sig70_bacteroi1"/>
    <property type="match status" value="1"/>
</dbReference>
<comment type="similarity">
    <text evidence="1">Belongs to the sigma-70 factor family. ECF subfamily.</text>
</comment>
<feature type="domain" description="RNA polymerase sigma-70 region 2" evidence="6">
    <location>
        <begin position="33"/>
        <end position="100"/>
    </location>
</feature>
<dbReference type="SUPFAM" id="SSF88659">
    <property type="entry name" value="Sigma3 and sigma4 domains of RNA polymerase sigma factors"/>
    <property type="match status" value="1"/>
</dbReference>
<name>A0A1M7LDM6_9BACT</name>
<dbReference type="RefSeq" id="WP_073093682.1">
    <property type="nucleotide sequence ID" value="NZ_FRCY01000003.1"/>
</dbReference>
<dbReference type="InterPro" id="IPR014284">
    <property type="entry name" value="RNA_pol_sigma-70_dom"/>
</dbReference>
<dbReference type="Gene3D" id="1.10.1740.10">
    <property type="match status" value="1"/>
</dbReference>
<dbReference type="InterPro" id="IPR007627">
    <property type="entry name" value="RNA_pol_sigma70_r2"/>
</dbReference>
<evidence type="ECO:0000256" key="5">
    <source>
        <dbReference type="SAM" id="Phobius"/>
    </source>
</evidence>
<evidence type="ECO:0000256" key="4">
    <source>
        <dbReference type="ARBA" id="ARBA00023163"/>
    </source>
</evidence>
<dbReference type="Pfam" id="PF04542">
    <property type="entry name" value="Sigma70_r2"/>
    <property type="match status" value="1"/>
</dbReference>
<dbReference type="GO" id="GO:0006352">
    <property type="term" value="P:DNA-templated transcription initiation"/>
    <property type="evidence" value="ECO:0007669"/>
    <property type="project" value="InterPro"/>
</dbReference>
<dbReference type="Proteomes" id="UP000184513">
    <property type="component" value="Unassembled WGS sequence"/>
</dbReference>
<evidence type="ECO:0000256" key="3">
    <source>
        <dbReference type="ARBA" id="ARBA00023082"/>
    </source>
</evidence>
<dbReference type="InterPro" id="IPR039425">
    <property type="entry name" value="RNA_pol_sigma-70-like"/>
</dbReference>
<dbReference type="NCBIfam" id="TIGR02937">
    <property type="entry name" value="sigma70-ECF"/>
    <property type="match status" value="1"/>
</dbReference>
<dbReference type="PANTHER" id="PTHR43133">
    <property type="entry name" value="RNA POLYMERASE ECF-TYPE SIGMA FACTO"/>
    <property type="match status" value="1"/>
</dbReference>
<keyword evidence="5" id="KW-1133">Transmembrane helix</keyword>
<dbReference type="GO" id="GO:0003677">
    <property type="term" value="F:DNA binding"/>
    <property type="evidence" value="ECO:0007669"/>
    <property type="project" value="InterPro"/>
</dbReference>
<dbReference type="InterPro" id="IPR013325">
    <property type="entry name" value="RNA_pol_sigma_r2"/>
</dbReference>
<keyword evidence="5" id="KW-0472">Membrane</keyword>
<evidence type="ECO:0000259" key="6">
    <source>
        <dbReference type="Pfam" id="PF04542"/>
    </source>
</evidence>
<evidence type="ECO:0000256" key="1">
    <source>
        <dbReference type="ARBA" id="ARBA00010641"/>
    </source>
</evidence>
<keyword evidence="3" id="KW-0731">Sigma factor</keyword>
<protein>
    <submittedName>
        <fullName evidence="8">RNA polymerase sigma-70 factor, ECF subfamily</fullName>
    </submittedName>
</protein>
<accession>A0A1M7LDM6</accession>
<dbReference type="InterPro" id="IPR013249">
    <property type="entry name" value="RNA_pol_sigma70_r4_t2"/>
</dbReference>
<keyword evidence="5" id="KW-0812">Transmembrane</keyword>
<dbReference type="Pfam" id="PF08281">
    <property type="entry name" value="Sigma70_r4_2"/>
    <property type="match status" value="1"/>
</dbReference>
<dbReference type="PANTHER" id="PTHR43133:SF46">
    <property type="entry name" value="RNA POLYMERASE SIGMA-70 FACTOR ECF SUBFAMILY"/>
    <property type="match status" value="1"/>
</dbReference>
<evidence type="ECO:0000256" key="2">
    <source>
        <dbReference type="ARBA" id="ARBA00023015"/>
    </source>
</evidence>
<reference evidence="8 9" key="1">
    <citation type="submission" date="2016-11" db="EMBL/GenBank/DDBJ databases">
        <authorList>
            <person name="Jaros S."/>
            <person name="Januszkiewicz K."/>
            <person name="Wedrychowicz H."/>
        </authorList>
    </citation>
    <scope>NUCLEOTIDE SEQUENCE [LARGE SCALE GENOMIC DNA]</scope>
    <source>
        <strain evidence="8 9">CGMCC 1.6102</strain>
    </source>
</reference>
<organism evidence="8 9">
    <name type="scientific">Cyclobacterium lianum</name>
    <dbReference type="NCBI Taxonomy" id="388280"/>
    <lineage>
        <taxon>Bacteria</taxon>
        <taxon>Pseudomonadati</taxon>
        <taxon>Bacteroidota</taxon>
        <taxon>Cytophagia</taxon>
        <taxon>Cytophagales</taxon>
        <taxon>Cyclobacteriaceae</taxon>
        <taxon>Cyclobacterium</taxon>
    </lineage>
</organism>
<gene>
    <name evidence="8" type="ORF">SAMN04488057_103240</name>
</gene>
<dbReference type="GO" id="GO:0016987">
    <property type="term" value="F:sigma factor activity"/>
    <property type="evidence" value="ECO:0007669"/>
    <property type="project" value="UniProtKB-KW"/>
</dbReference>
<dbReference type="InterPro" id="IPR036388">
    <property type="entry name" value="WH-like_DNA-bd_sf"/>
</dbReference>
<dbReference type="InterPro" id="IPR014327">
    <property type="entry name" value="RNA_pol_sigma70_bacteroid"/>
</dbReference>
<dbReference type="InterPro" id="IPR013324">
    <property type="entry name" value="RNA_pol_sigma_r3/r4-like"/>
</dbReference>
<proteinExistence type="inferred from homology"/>
<feature type="domain" description="RNA polymerase sigma factor 70 region 4 type 2" evidence="7">
    <location>
        <begin position="130"/>
        <end position="179"/>
    </location>
</feature>
<keyword evidence="2" id="KW-0805">Transcription regulation</keyword>
<keyword evidence="4" id="KW-0804">Transcription</keyword>
<evidence type="ECO:0000313" key="8">
    <source>
        <dbReference type="EMBL" id="SHM76154.1"/>
    </source>
</evidence>
<dbReference type="AlphaFoldDB" id="A0A1M7LDM6"/>
<dbReference type="Gene3D" id="1.10.10.10">
    <property type="entry name" value="Winged helix-like DNA-binding domain superfamily/Winged helix DNA-binding domain"/>
    <property type="match status" value="1"/>
</dbReference>
<dbReference type="SUPFAM" id="SSF88946">
    <property type="entry name" value="Sigma2 domain of RNA polymerase sigma factors"/>
    <property type="match status" value="1"/>
</dbReference>
<dbReference type="EMBL" id="FRCY01000003">
    <property type="protein sequence ID" value="SHM76154.1"/>
    <property type="molecule type" value="Genomic_DNA"/>
</dbReference>